<evidence type="ECO:0000313" key="2">
    <source>
        <dbReference type="EMBL" id="AFA39418.1"/>
    </source>
</evidence>
<proteinExistence type="predicted"/>
<organism evidence="2 3">
    <name type="scientific">Pyrobaculum oguniense (strain DSM 13380 / JCM 10595 / TE7)</name>
    <dbReference type="NCBI Taxonomy" id="698757"/>
    <lineage>
        <taxon>Archaea</taxon>
        <taxon>Thermoproteota</taxon>
        <taxon>Thermoprotei</taxon>
        <taxon>Thermoproteales</taxon>
        <taxon>Thermoproteaceae</taxon>
        <taxon>Pyrobaculum</taxon>
    </lineage>
</organism>
<dbReference type="PANTHER" id="PTHR43755:SF1">
    <property type="entry name" value="FAD-DEPENDENT PYRIDINE NUCLEOTIDE-DISULPHIDE OXIDOREDUCTASE"/>
    <property type="match status" value="1"/>
</dbReference>
<feature type="domain" description="FAD/NAD(P)-binding" evidence="1">
    <location>
        <begin position="219"/>
        <end position="322"/>
    </location>
</feature>
<dbReference type="Proteomes" id="UP000009062">
    <property type="component" value="Chromosome"/>
</dbReference>
<gene>
    <name evidence="2" type="ordered locus">Pogu_1391</name>
</gene>
<dbReference type="AlphaFoldDB" id="H6Q937"/>
<evidence type="ECO:0000313" key="3">
    <source>
        <dbReference type="Proteomes" id="UP000009062"/>
    </source>
</evidence>
<dbReference type="Pfam" id="PF07992">
    <property type="entry name" value="Pyr_redox_2"/>
    <property type="match status" value="1"/>
</dbReference>
<dbReference type="eggNOG" id="arCOG01065">
    <property type="taxonomic scope" value="Archaea"/>
</dbReference>
<keyword evidence="3" id="KW-1185">Reference proteome</keyword>
<protein>
    <submittedName>
        <fullName evidence="2">NAD(FAD)-dependent dehydrogenase</fullName>
    </submittedName>
</protein>
<dbReference type="KEGG" id="pog:Pogu_1391"/>
<dbReference type="EMBL" id="CP003316">
    <property type="protein sequence ID" value="AFA39418.1"/>
    <property type="molecule type" value="Genomic_DNA"/>
</dbReference>
<dbReference type="STRING" id="698757.Pogu_1391"/>
<reference evidence="2 3" key="1">
    <citation type="journal article" date="2012" name="Stand. Genomic Sci.">
        <title>Complete genome sequence of Pyrobaculum oguniense.</title>
        <authorList>
            <person name="Bernick D.L."/>
            <person name="Karplus K."/>
            <person name="Lui L.M."/>
            <person name="Coker J.K."/>
            <person name="Murphy J.N."/>
            <person name="Chan P.P."/>
            <person name="Cozen A.E."/>
            <person name="Lowe T.M."/>
        </authorList>
    </citation>
    <scope>NUCLEOTIDE SEQUENCE [LARGE SCALE GENOMIC DNA]</scope>
    <source>
        <strain evidence="2 3">TE7</strain>
    </source>
</reference>
<dbReference type="InterPro" id="IPR052541">
    <property type="entry name" value="SQRD"/>
</dbReference>
<accession>H6Q937</accession>
<dbReference type="HOGENOM" id="CLU_030742_1_0_2"/>
<name>H6Q937_PYROT</name>
<dbReference type="GO" id="GO:0016491">
    <property type="term" value="F:oxidoreductase activity"/>
    <property type="evidence" value="ECO:0007669"/>
    <property type="project" value="InterPro"/>
</dbReference>
<sequence>MKRREFLATVLAGGAAGFLIYSLAHGQRAVSRKTVLKADVVVVGGGVAGSTVARLVSPHLRTVVVEPRGLYLVGPAKEDITLGLAGVEDYAAVRRGVFRAAAVGLDPGNRLLYTTAGLVEYRYLVLAVGVRLAYEEAEVTGRPDFVNIYDDDSVLGHAGFLKRARGRIVIAHPGLPYRCTSAPYELAFLADYIAPRPHDIVVISGVKGIPAEFQEQISQLGGLVNRLMEERGIGLVAGAEVVEVGEGRVLLDNGEAVKYDVLIWTPPHRGWPWLVEAGVARESEYGYVRVDDRFRTRWDDVYAVGDVVWHVVKTGWAAYYEALATAAYILEDAGFPSTGPEYLYSEDSIRLEPRLAIRGAKRWWPIYGKVAWRQIDGPSEEAAEGKYAWMRAMRDLIY</sequence>
<dbReference type="Gene3D" id="3.50.50.60">
    <property type="entry name" value="FAD/NAD(P)-binding domain"/>
    <property type="match status" value="2"/>
</dbReference>
<dbReference type="PANTHER" id="PTHR43755">
    <property type="match status" value="1"/>
</dbReference>
<dbReference type="PRINTS" id="PR00368">
    <property type="entry name" value="FADPNR"/>
</dbReference>
<dbReference type="SUPFAM" id="SSF51905">
    <property type="entry name" value="FAD/NAD(P)-binding domain"/>
    <property type="match status" value="1"/>
</dbReference>
<dbReference type="InterPro" id="IPR023753">
    <property type="entry name" value="FAD/NAD-binding_dom"/>
</dbReference>
<dbReference type="InterPro" id="IPR036188">
    <property type="entry name" value="FAD/NAD-bd_sf"/>
</dbReference>
<evidence type="ECO:0000259" key="1">
    <source>
        <dbReference type="Pfam" id="PF07992"/>
    </source>
</evidence>